<evidence type="ECO:0000313" key="1">
    <source>
        <dbReference type="EMBL" id="KLO06203.1"/>
    </source>
</evidence>
<dbReference type="Proteomes" id="UP000053477">
    <property type="component" value="Unassembled WGS sequence"/>
</dbReference>
<reference evidence="1 2" key="1">
    <citation type="submission" date="2015-04" db="EMBL/GenBank/DDBJ databases">
        <title>Complete genome sequence of Schizopora paradoxa KUC8140, a cosmopolitan wood degrader in East Asia.</title>
        <authorList>
            <consortium name="DOE Joint Genome Institute"/>
            <person name="Min B."/>
            <person name="Park H."/>
            <person name="Jang Y."/>
            <person name="Kim J.-J."/>
            <person name="Kim K.H."/>
            <person name="Pangilinan J."/>
            <person name="Lipzen A."/>
            <person name="Riley R."/>
            <person name="Grigoriev I.V."/>
            <person name="Spatafora J.W."/>
            <person name="Choi I.-G."/>
        </authorList>
    </citation>
    <scope>NUCLEOTIDE SEQUENCE [LARGE SCALE GENOMIC DNA]</scope>
    <source>
        <strain evidence="1 2">KUC8140</strain>
    </source>
</reference>
<keyword evidence="2" id="KW-1185">Reference proteome</keyword>
<gene>
    <name evidence="1" type="ORF">SCHPADRAFT_696657</name>
</gene>
<organism evidence="1 2">
    <name type="scientific">Schizopora paradoxa</name>
    <dbReference type="NCBI Taxonomy" id="27342"/>
    <lineage>
        <taxon>Eukaryota</taxon>
        <taxon>Fungi</taxon>
        <taxon>Dikarya</taxon>
        <taxon>Basidiomycota</taxon>
        <taxon>Agaricomycotina</taxon>
        <taxon>Agaricomycetes</taxon>
        <taxon>Hymenochaetales</taxon>
        <taxon>Schizoporaceae</taxon>
        <taxon>Schizopora</taxon>
    </lineage>
</organism>
<dbReference type="AlphaFoldDB" id="A0A0H2R9N2"/>
<protein>
    <submittedName>
        <fullName evidence="1">Uncharacterized protein</fullName>
    </submittedName>
</protein>
<sequence length="112" mass="12609">MISSIDTARQTIVSALNNLSNETHTNGAFPWSFGQITGNLVDDVDYDDLKSNLRVAESVEELLRLMLASASDVLTDLKTAVESYLWTLADLAEFEYIYKRKQVITLYKQGFP</sequence>
<proteinExistence type="predicted"/>
<name>A0A0H2R9N2_9AGAM</name>
<dbReference type="InParanoid" id="A0A0H2R9N2"/>
<accession>A0A0H2R9N2</accession>
<dbReference type="EMBL" id="KQ086226">
    <property type="protein sequence ID" value="KLO06203.1"/>
    <property type="molecule type" value="Genomic_DNA"/>
</dbReference>
<evidence type="ECO:0000313" key="2">
    <source>
        <dbReference type="Proteomes" id="UP000053477"/>
    </source>
</evidence>